<dbReference type="EMBL" id="JBEPNW010000002">
    <property type="protein sequence ID" value="MET3868012.1"/>
    <property type="molecule type" value="Genomic_DNA"/>
</dbReference>
<keyword evidence="3" id="KW-1185">Reference proteome</keyword>
<protein>
    <submittedName>
        <fullName evidence="2">Uncharacterized protein</fullName>
    </submittedName>
</protein>
<gene>
    <name evidence="2" type="ORF">ABIC20_005321</name>
</gene>
<feature type="compositionally biased region" description="Low complexity" evidence="1">
    <location>
        <begin position="99"/>
        <end position="110"/>
    </location>
</feature>
<evidence type="ECO:0000313" key="2">
    <source>
        <dbReference type="EMBL" id="MET3868012.1"/>
    </source>
</evidence>
<reference evidence="2 3" key="1">
    <citation type="submission" date="2024-06" db="EMBL/GenBank/DDBJ databases">
        <title>Genomics of switchgrass bacterial isolates.</title>
        <authorList>
            <person name="Shade A."/>
        </authorList>
    </citation>
    <scope>NUCLEOTIDE SEQUENCE [LARGE SCALE GENOMIC DNA]</scope>
    <source>
        <strain evidence="2 3">PvP084</strain>
    </source>
</reference>
<feature type="compositionally biased region" description="Pro residues" evidence="1">
    <location>
        <begin position="85"/>
        <end position="98"/>
    </location>
</feature>
<evidence type="ECO:0000256" key="1">
    <source>
        <dbReference type="SAM" id="MobiDB-lite"/>
    </source>
</evidence>
<feature type="region of interest" description="Disordered" evidence="1">
    <location>
        <begin position="61"/>
        <end position="125"/>
    </location>
</feature>
<name>A0ABV2NNA8_9HYPH</name>
<feature type="compositionally biased region" description="Basic and acidic residues" evidence="1">
    <location>
        <begin position="179"/>
        <end position="191"/>
    </location>
</feature>
<evidence type="ECO:0000313" key="3">
    <source>
        <dbReference type="Proteomes" id="UP001549119"/>
    </source>
</evidence>
<proteinExistence type="predicted"/>
<accession>A0ABV2NNA8</accession>
<dbReference type="RefSeq" id="WP_209650567.1">
    <property type="nucleotide sequence ID" value="NZ_JBEPNV010000001.1"/>
</dbReference>
<dbReference type="Proteomes" id="UP001549119">
    <property type="component" value="Unassembled WGS sequence"/>
</dbReference>
<feature type="region of interest" description="Disordered" evidence="1">
    <location>
        <begin position="179"/>
        <end position="237"/>
    </location>
</feature>
<sequence length="237" mass="25497">MAVTAEMIDAMVAAGISPEQILVVVRSELARQHVTAAEAERARIEANREGNRLRQAAFRARRNARNGERNGSNADNASNGVTPPKRSPAPPKTTPPGDSPSDPKGSSAPKGADRHRGTRIPVDFGLRPEARQACLDAGLTGRDVEEALAEFQDFWVGVPGVRGMKLDWLATLRNRLRESTRRQGRPRDAPARRGTGNGFLDALLDDHGGSHDPGSSHQHSEHGNVHRLAAGGRNSGR</sequence>
<organism evidence="2 3">
    <name type="scientific">Methylobacterium radiotolerans</name>
    <dbReference type="NCBI Taxonomy" id="31998"/>
    <lineage>
        <taxon>Bacteria</taxon>
        <taxon>Pseudomonadati</taxon>
        <taxon>Pseudomonadota</taxon>
        <taxon>Alphaproteobacteria</taxon>
        <taxon>Hyphomicrobiales</taxon>
        <taxon>Methylobacteriaceae</taxon>
        <taxon>Methylobacterium</taxon>
    </lineage>
</organism>
<comment type="caution">
    <text evidence="2">The sequence shown here is derived from an EMBL/GenBank/DDBJ whole genome shotgun (WGS) entry which is preliminary data.</text>
</comment>